<evidence type="ECO:0000256" key="1">
    <source>
        <dbReference type="SAM" id="SignalP"/>
    </source>
</evidence>
<protein>
    <recommendedName>
        <fullName evidence="4">Secreted protein</fullName>
    </recommendedName>
</protein>
<evidence type="ECO:0000313" key="2">
    <source>
        <dbReference type="EMBL" id="PQA85909.1"/>
    </source>
</evidence>
<sequence>MTAQAQSSPQFSKPLLSAFALAAFALSASTMTGCATTAAAPAAETQSSSTQDAQFEKDRKAILAMAGTYHVTFDFTETVAFDIDYALAPQKISSGNEVVRVIADEGDYISLQHILVVGGEDKFPVKHWRQDWRYEPSSVLVFTGANSWERRDLSPSEAKGKWSQTVYQVDDAPRYGALGTWSHEDGYSSWTPPAEWRPLPRRDATTRDDYQAVEAINRHTITPDGWVHEQNNTKLILTGERPQALAREIGVNTYMNSDDFDIAVADDYWAATKDFWAEVRAEWDRIEATYREFGLSVQGEPEEVYMKILDLAEAVEDGEKTASVAAQEARAVIADYLVTDPEPLSERLAGTD</sequence>
<dbReference type="Pfam" id="PF20311">
    <property type="entry name" value="DUF6607"/>
    <property type="match status" value="1"/>
</dbReference>
<dbReference type="InterPro" id="IPR046715">
    <property type="entry name" value="DUF6607"/>
</dbReference>
<evidence type="ECO:0008006" key="4">
    <source>
        <dbReference type="Google" id="ProtNLM"/>
    </source>
</evidence>
<dbReference type="Proteomes" id="UP000239504">
    <property type="component" value="Unassembled WGS sequence"/>
</dbReference>
<dbReference type="AlphaFoldDB" id="A0A2S7K074"/>
<keyword evidence="3" id="KW-1185">Reference proteome</keyword>
<comment type="caution">
    <text evidence="2">The sequence shown here is derived from an EMBL/GenBank/DDBJ whole genome shotgun (WGS) entry which is preliminary data.</text>
</comment>
<organism evidence="2 3">
    <name type="scientific">Hyphococcus luteus</name>
    <dbReference type="NCBI Taxonomy" id="2058213"/>
    <lineage>
        <taxon>Bacteria</taxon>
        <taxon>Pseudomonadati</taxon>
        <taxon>Pseudomonadota</taxon>
        <taxon>Alphaproteobacteria</taxon>
        <taxon>Parvularculales</taxon>
        <taxon>Parvularculaceae</taxon>
        <taxon>Hyphococcus</taxon>
    </lineage>
</organism>
<evidence type="ECO:0000313" key="3">
    <source>
        <dbReference type="Proteomes" id="UP000239504"/>
    </source>
</evidence>
<feature type="chain" id="PRO_5015435658" description="Secreted protein" evidence="1">
    <location>
        <begin position="23"/>
        <end position="352"/>
    </location>
</feature>
<dbReference type="OrthoDB" id="8564954at2"/>
<proteinExistence type="predicted"/>
<reference evidence="2 3" key="1">
    <citation type="submission" date="2017-12" db="EMBL/GenBank/DDBJ databases">
        <authorList>
            <person name="Hurst M.R.H."/>
        </authorList>
    </citation>
    <scope>NUCLEOTIDE SEQUENCE [LARGE SCALE GENOMIC DNA]</scope>
    <source>
        <strain evidence="2 3">SY-3-19</strain>
    </source>
</reference>
<gene>
    <name evidence="2" type="ORF">CW354_19840</name>
</gene>
<keyword evidence="1" id="KW-0732">Signal</keyword>
<accession>A0A2S7K074</accession>
<feature type="signal peptide" evidence="1">
    <location>
        <begin position="1"/>
        <end position="22"/>
    </location>
</feature>
<dbReference type="RefSeq" id="WP_104831962.1">
    <property type="nucleotide sequence ID" value="NZ_PJCH01000016.1"/>
</dbReference>
<name>A0A2S7K074_9PROT</name>
<dbReference type="EMBL" id="PJCH01000016">
    <property type="protein sequence ID" value="PQA85909.1"/>
    <property type="molecule type" value="Genomic_DNA"/>
</dbReference>